<dbReference type="InterPro" id="IPR001584">
    <property type="entry name" value="Integrase_cat-core"/>
</dbReference>
<evidence type="ECO:0000259" key="1">
    <source>
        <dbReference type="PROSITE" id="PS50994"/>
    </source>
</evidence>
<protein>
    <recommendedName>
        <fullName evidence="1">Integrase catalytic domain-containing protein</fullName>
    </recommendedName>
</protein>
<dbReference type="PROSITE" id="PS50994">
    <property type="entry name" value="INTEGRASE"/>
    <property type="match status" value="1"/>
</dbReference>
<dbReference type="Gene3D" id="3.30.420.10">
    <property type="entry name" value="Ribonuclease H-like superfamily/Ribonuclease H"/>
    <property type="match status" value="1"/>
</dbReference>
<reference evidence="2 3" key="1">
    <citation type="submission" date="2019-09" db="EMBL/GenBank/DDBJ databases">
        <authorList>
            <person name="Chandra G."/>
            <person name="Truman W A."/>
        </authorList>
    </citation>
    <scope>NUCLEOTIDE SEQUENCE [LARGE SCALE GENOMIC DNA]</scope>
    <source>
        <strain evidence="2">PS938</strain>
    </source>
</reference>
<evidence type="ECO:0000313" key="3">
    <source>
        <dbReference type="Proteomes" id="UP000327191"/>
    </source>
</evidence>
<dbReference type="InterPro" id="IPR012337">
    <property type="entry name" value="RNaseH-like_sf"/>
</dbReference>
<dbReference type="EMBL" id="CABVJE010000001">
    <property type="protein sequence ID" value="VVP75388.1"/>
    <property type="molecule type" value="Genomic_DNA"/>
</dbReference>
<dbReference type="OrthoDB" id="501284at2"/>
<dbReference type="AlphaFoldDB" id="A0A5E7RPG1"/>
<evidence type="ECO:0000313" key="2">
    <source>
        <dbReference type="EMBL" id="VVP75388.1"/>
    </source>
</evidence>
<dbReference type="Proteomes" id="UP000327191">
    <property type="component" value="Unassembled WGS sequence"/>
</dbReference>
<name>A0A5E7RPG1_PSEFL</name>
<dbReference type="InterPro" id="IPR036397">
    <property type="entry name" value="RNaseH_sf"/>
</dbReference>
<feature type="domain" description="Integrase catalytic" evidence="1">
    <location>
        <begin position="4"/>
        <end position="197"/>
    </location>
</feature>
<organism evidence="2 3">
    <name type="scientific">Pseudomonas fluorescens</name>
    <dbReference type="NCBI Taxonomy" id="294"/>
    <lineage>
        <taxon>Bacteria</taxon>
        <taxon>Pseudomonadati</taxon>
        <taxon>Pseudomonadota</taxon>
        <taxon>Gammaproteobacteria</taxon>
        <taxon>Pseudomonadales</taxon>
        <taxon>Pseudomonadaceae</taxon>
        <taxon>Pseudomonas</taxon>
    </lineage>
</organism>
<gene>
    <name evidence="2" type="ORF">PS938_00172</name>
</gene>
<proteinExistence type="predicted"/>
<sequence>MNSLPMWPGAQHALHQDIHEIITADPTQIVLGSIKSKHSVFIPHDTFCALQVNGERTLHQQVPIDKSLTSFLANLNTKQSKDVQRKTYCLRSLGKKQQGSLPEDSEFGGRMEELVLDNGLETANQMIQNIAATLGFKLSYGPPGCPDVKARIERFFGALKINLIHATPGTTYSNREMKNNYNSDKKNLPHLRKTNGY</sequence>
<accession>A0A5E7RPG1</accession>
<dbReference type="SUPFAM" id="SSF53098">
    <property type="entry name" value="Ribonuclease H-like"/>
    <property type="match status" value="1"/>
</dbReference>
<dbReference type="GO" id="GO:0015074">
    <property type="term" value="P:DNA integration"/>
    <property type="evidence" value="ECO:0007669"/>
    <property type="project" value="InterPro"/>
</dbReference>
<dbReference type="RefSeq" id="WP_150671774.1">
    <property type="nucleotide sequence ID" value="NZ_CABVJE010000001.1"/>
</dbReference>
<dbReference type="GO" id="GO:0003676">
    <property type="term" value="F:nucleic acid binding"/>
    <property type="evidence" value="ECO:0007669"/>
    <property type="project" value="InterPro"/>
</dbReference>